<gene>
    <name evidence="2" type="ORF">SRO942_LOCUS26790</name>
</gene>
<dbReference type="EMBL" id="CAJOBC010018746">
    <property type="protein sequence ID" value="CAF4038744.1"/>
    <property type="molecule type" value="Genomic_DNA"/>
</dbReference>
<protein>
    <submittedName>
        <fullName evidence="2">Uncharacterized protein</fullName>
    </submittedName>
</protein>
<comment type="caution">
    <text evidence="2">The sequence shown here is derived from an EMBL/GenBank/DDBJ whole genome shotgun (WGS) entry which is preliminary data.</text>
</comment>
<proteinExistence type="predicted"/>
<dbReference type="AlphaFoldDB" id="A0A8S2P6G9"/>
<organism evidence="2 3">
    <name type="scientific">Didymodactylos carnosus</name>
    <dbReference type="NCBI Taxonomy" id="1234261"/>
    <lineage>
        <taxon>Eukaryota</taxon>
        <taxon>Metazoa</taxon>
        <taxon>Spiralia</taxon>
        <taxon>Gnathifera</taxon>
        <taxon>Rotifera</taxon>
        <taxon>Eurotatoria</taxon>
        <taxon>Bdelloidea</taxon>
        <taxon>Philodinida</taxon>
        <taxon>Philodinidae</taxon>
        <taxon>Didymodactylos</taxon>
    </lineage>
</organism>
<feature type="region of interest" description="Disordered" evidence="1">
    <location>
        <begin position="44"/>
        <end position="85"/>
    </location>
</feature>
<evidence type="ECO:0000313" key="3">
    <source>
        <dbReference type="Proteomes" id="UP000681722"/>
    </source>
</evidence>
<dbReference type="Proteomes" id="UP000681722">
    <property type="component" value="Unassembled WGS sequence"/>
</dbReference>
<evidence type="ECO:0000256" key="1">
    <source>
        <dbReference type="SAM" id="MobiDB-lite"/>
    </source>
</evidence>
<sequence length="85" mass="9823">MLFEIVTTMKERVRFLTEHRALFSNVLKIDRDKTLAERHYDDLVDNNEQQAAKENRVTSPPTTTTTIIHSSNGLEDDIPTFDLSM</sequence>
<accession>A0A8S2P6G9</accession>
<reference evidence="2" key="1">
    <citation type="submission" date="2021-02" db="EMBL/GenBank/DDBJ databases">
        <authorList>
            <person name="Nowell W R."/>
        </authorList>
    </citation>
    <scope>NUCLEOTIDE SEQUENCE</scope>
</reference>
<dbReference type="OrthoDB" id="6780149at2759"/>
<name>A0A8S2P6G9_9BILA</name>
<evidence type="ECO:0000313" key="2">
    <source>
        <dbReference type="EMBL" id="CAF4038744.1"/>
    </source>
</evidence>
<feature type="compositionally biased region" description="Low complexity" evidence="1">
    <location>
        <begin position="58"/>
        <end position="71"/>
    </location>
</feature>
<feature type="non-terminal residue" evidence="2">
    <location>
        <position position="85"/>
    </location>
</feature>